<feature type="binding site" evidence="6">
    <location>
        <position position="71"/>
    </location>
    <ligand>
        <name>Mg(2+)</name>
        <dbReference type="ChEBI" id="CHEBI:18420"/>
        <label>2</label>
    </ligand>
</feature>
<dbReference type="GO" id="GO:0006796">
    <property type="term" value="P:phosphate-containing compound metabolic process"/>
    <property type="evidence" value="ECO:0007669"/>
    <property type="project" value="InterPro"/>
</dbReference>
<evidence type="ECO:0000313" key="8">
    <source>
        <dbReference type="Proteomes" id="UP000515804"/>
    </source>
</evidence>
<comment type="cofactor">
    <cofactor evidence="1 6">
        <name>Mg(2+)</name>
        <dbReference type="ChEBI" id="CHEBI:18420"/>
    </cofactor>
</comment>
<keyword evidence="4 6" id="KW-0378">Hydrolase</keyword>
<dbReference type="GO" id="GO:0000287">
    <property type="term" value="F:magnesium ion binding"/>
    <property type="evidence" value="ECO:0007669"/>
    <property type="project" value="UniProtKB-UniRule"/>
</dbReference>
<feature type="binding site" evidence="6">
    <location>
        <position position="66"/>
    </location>
    <ligand>
        <name>Mg(2+)</name>
        <dbReference type="ChEBI" id="CHEBI:18420"/>
        <label>1</label>
    </ligand>
</feature>
<keyword evidence="5 6" id="KW-0460">Magnesium</keyword>
<sequence>MGLDLVPTGKNPPDELNVIIEIPKDAEPVKYEVDKASGAIFVDRVLSTPMRYPCNYGYVPHTLCGDGDPADVLVLMPLALIPGSVIRVRPVGVLRMVDEAGADEKILAVPISKVYPGYDHIQHLDDVPKHWLDRIGYFFEHYKDLEAGKWVKLDGWGGRDEARQLLVESIERYEASAEKPNF</sequence>
<dbReference type="InterPro" id="IPR008162">
    <property type="entry name" value="Pyrophosphatase"/>
</dbReference>
<dbReference type="KEGG" id="tcn:H9L16_02540"/>
<reference evidence="7 8" key="1">
    <citation type="submission" date="2020-08" db="EMBL/GenBank/DDBJ databases">
        <title>Genome sequence of Thermomonas carbonis KCTC 42013T.</title>
        <authorList>
            <person name="Hyun D.-W."/>
            <person name="Bae J.-W."/>
        </authorList>
    </citation>
    <scope>NUCLEOTIDE SEQUENCE [LARGE SCALE GENOMIC DNA]</scope>
    <source>
        <strain evidence="7 8">KCTC 42013</strain>
    </source>
</reference>
<organism evidence="7 8">
    <name type="scientific">Thermomonas carbonis</name>
    <dbReference type="NCBI Taxonomy" id="1463158"/>
    <lineage>
        <taxon>Bacteria</taxon>
        <taxon>Pseudomonadati</taxon>
        <taxon>Pseudomonadota</taxon>
        <taxon>Gammaproteobacteria</taxon>
        <taxon>Lysobacterales</taxon>
        <taxon>Lysobacteraceae</taxon>
        <taxon>Thermomonas</taxon>
    </lineage>
</organism>
<evidence type="ECO:0000256" key="6">
    <source>
        <dbReference type="HAMAP-Rule" id="MF_00209"/>
    </source>
</evidence>
<comment type="function">
    <text evidence="6">Catalyzes the hydrolysis of inorganic pyrophosphate (PPi) forming two phosphate ions.</text>
</comment>
<dbReference type="Pfam" id="PF00719">
    <property type="entry name" value="Pyrophosphatase"/>
    <property type="match status" value="1"/>
</dbReference>
<comment type="subunit">
    <text evidence="6">Homohexamer.</text>
</comment>
<dbReference type="GO" id="GO:0005737">
    <property type="term" value="C:cytoplasm"/>
    <property type="evidence" value="ECO:0007669"/>
    <property type="project" value="UniProtKB-SubCell"/>
</dbReference>
<dbReference type="NCBIfam" id="NF002317">
    <property type="entry name" value="PRK01250.1"/>
    <property type="match status" value="1"/>
</dbReference>
<dbReference type="SUPFAM" id="SSF50324">
    <property type="entry name" value="Inorganic pyrophosphatase"/>
    <property type="match status" value="1"/>
</dbReference>
<comment type="catalytic activity">
    <reaction evidence="6">
        <text>diphosphate + H2O = 2 phosphate + H(+)</text>
        <dbReference type="Rhea" id="RHEA:24576"/>
        <dbReference type="ChEBI" id="CHEBI:15377"/>
        <dbReference type="ChEBI" id="CHEBI:15378"/>
        <dbReference type="ChEBI" id="CHEBI:33019"/>
        <dbReference type="ChEBI" id="CHEBI:43474"/>
        <dbReference type="EC" id="3.6.1.1"/>
    </reaction>
</comment>
<evidence type="ECO:0000256" key="3">
    <source>
        <dbReference type="ARBA" id="ARBA00022723"/>
    </source>
</evidence>
<name>A0A7G9SRP6_9GAMM</name>
<feature type="binding site" evidence="6">
    <location>
        <position position="142"/>
    </location>
    <ligand>
        <name>substrate</name>
    </ligand>
</feature>
<evidence type="ECO:0000313" key="7">
    <source>
        <dbReference type="EMBL" id="QNN70521.1"/>
    </source>
</evidence>
<keyword evidence="3 6" id="KW-0479">Metal-binding</keyword>
<feature type="binding site" evidence="6">
    <location>
        <position position="30"/>
    </location>
    <ligand>
        <name>substrate</name>
    </ligand>
</feature>
<dbReference type="HAMAP" id="MF_00209">
    <property type="entry name" value="Inorganic_PPase"/>
    <property type="match status" value="1"/>
</dbReference>
<dbReference type="GO" id="GO:0004427">
    <property type="term" value="F:inorganic diphosphate phosphatase activity"/>
    <property type="evidence" value="ECO:0007669"/>
    <property type="project" value="UniProtKB-UniRule"/>
</dbReference>
<evidence type="ECO:0000256" key="2">
    <source>
        <dbReference type="ARBA" id="ARBA00022490"/>
    </source>
</evidence>
<dbReference type="Gene3D" id="3.90.80.10">
    <property type="entry name" value="Inorganic pyrophosphatase"/>
    <property type="match status" value="1"/>
</dbReference>
<dbReference type="CDD" id="cd00412">
    <property type="entry name" value="pyrophosphatase"/>
    <property type="match status" value="1"/>
</dbReference>
<gene>
    <name evidence="6 7" type="primary">ppa</name>
    <name evidence="7" type="ORF">H9L16_02540</name>
</gene>
<keyword evidence="2 6" id="KW-0963">Cytoplasm</keyword>
<evidence type="ECO:0000256" key="4">
    <source>
        <dbReference type="ARBA" id="ARBA00022801"/>
    </source>
</evidence>
<keyword evidence="8" id="KW-1185">Reference proteome</keyword>
<dbReference type="Proteomes" id="UP000515804">
    <property type="component" value="Chromosome"/>
</dbReference>
<evidence type="ECO:0000256" key="1">
    <source>
        <dbReference type="ARBA" id="ARBA00001946"/>
    </source>
</evidence>
<dbReference type="EMBL" id="CP060719">
    <property type="protein sequence ID" value="QNN70521.1"/>
    <property type="molecule type" value="Genomic_DNA"/>
</dbReference>
<proteinExistence type="inferred from homology"/>
<dbReference type="RefSeq" id="WP_187553037.1">
    <property type="nucleotide sequence ID" value="NZ_BMZL01000001.1"/>
</dbReference>
<feature type="binding site" evidence="6">
    <location>
        <position position="103"/>
    </location>
    <ligand>
        <name>Mg(2+)</name>
        <dbReference type="ChEBI" id="CHEBI:18420"/>
        <label>1</label>
    </ligand>
</feature>
<evidence type="ECO:0000256" key="5">
    <source>
        <dbReference type="ARBA" id="ARBA00022842"/>
    </source>
</evidence>
<feature type="binding site" evidence="6">
    <location>
        <position position="71"/>
    </location>
    <ligand>
        <name>Mg(2+)</name>
        <dbReference type="ChEBI" id="CHEBI:18420"/>
        <label>1</label>
    </ligand>
</feature>
<dbReference type="InterPro" id="IPR036649">
    <property type="entry name" value="Pyrophosphatase_sf"/>
</dbReference>
<feature type="binding site" evidence="6">
    <location>
        <position position="44"/>
    </location>
    <ligand>
        <name>substrate</name>
    </ligand>
</feature>
<dbReference type="EC" id="3.6.1.1" evidence="6"/>
<comment type="similarity">
    <text evidence="6">Belongs to the PPase family.</text>
</comment>
<dbReference type="FunFam" id="3.90.80.10:FF:000001">
    <property type="entry name" value="Inorganic pyrophosphatase"/>
    <property type="match status" value="1"/>
</dbReference>
<feature type="binding site" evidence="6">
    <location>
        <position position="56"/>
    </location>
    <ligand>
        <name>substrate</name>
    </ligand>
</feature>
<dbReference type="PANTHER" id="PTHR10286">
    <property type="entry name" value="INORGANIC PYROPHOSPHATASE"/>
    <property type="match status" value="1"/>
</dbReference>
<protein>
    <recommendedName>
        <fullName evidence="6">Inorganic pyrophosphatase</fullName>
        <ecNumber evidence="6">3.6.1.1</ecNumber>
    </recommendedName>
    <alternativeName>
        <fullName evidence="6">Pyrophosphate phospho-hydrolase</fullName>
        <shortName evidence="6">PPase</shortName>
    </alternativeName>
</protein>
<comment type="subcellular location">
    <subcellularLocation>
        <location evidence="6">Cytoplasm</location>
    </subcellularLocation>
</comment>
<accession>A0A7G9SRP6</accession>
<dbReference type="AlphaFoldDB" id="A0A7G9SRP6"/>